<dbReference type="Gene3D" id="2.60.120.620">
    <property type="entry name" value="q2cbj1_9rhob like domain"/>
    <property type="match status" value="1"/>
</dbReference>
<organism evidence="1 2">
    <name type="scientific">Parascedosporium putredinis</name>
    <dbReference type="NCBI Taxonomy" id="1442378"/>
    <lineage>
        <taxon>Eukaryota</taxon>
        <taxon>Fungi</taxon>
        <taxon>Dikarya</taxon>
        <taxon>Ascomycota</taxon>
        <taxon>Pezizomycotina</taxon>
        <taxon>Sordariomycetes</taxon>
        <taxon>Hypocreomycetidae</taxon>
        <taxon>Microascales</taxon>
        <taxon>Microascaceae</taxon>
        <taxon>Parascedosporium</taxon>
    </lineage>
</organism>
<dbReference type="OrthoDB" id="420380at2759"/>
<comment type="caution">
    <text evidence="1">The sequence shown here is derived from an EMBL/GenBank/DDBJ whole genome shotgun (WGS) entry which is preliminary data.</text>
</comment>
<proteinExistence type="predicted"/>
<dbReference type="AlphaFoldDB" id="A0A9P1HAY6"/>
<dbReference type="EMBL" id="CALLCH030000019">
    <property type="protein sequence ID" value="CAI4219195.1"/>
    <property type="molecule type" value="Genomic_DNA"/>
</dbReference>
<gene>
    <name evidence="1" type="ORF">PPNO1_LOCUS8764</name>
</gene>
<keyword evidence="2" id="KW-1185">Reference proteome</keyword>
<protein>
    <submittedName>
        <fullName evidence="1">Uncharacterized protein</fullName>
    </submittedName>
</protein>
<evidence type="ECO:0000313" key="2">
    <source>
        <dbReference type="Proteomes" id="UP000838763"/>
    </source>
</evidence>
<accession>A0A9P1HAY6</accession>
<name>A0A9P1HAY6_9PEZI</name>
<sequence>MLSYIVAFVARPARTARPQLNESLLALPGPNDSSIACPPDAYAVHIYSRNRCEDLFQPSTITHNGGSAHRDAAVRDSHVAMIPRTDPVRCVERRARAFQGWREELWIERLRTQKYTPGGHYSHHYD</sequence>
<dbReference type="Proteomes" id="UP000838763">
    <property type="component" value="Unassembled WGS sequence"/>
</dbReference>
<evidence type="ECO:0000313" key="1">
    <source>
        <dbReference type="EMBL" id="CAI4219195.1"/>
    </source>
</evidence>
<reference evidence="1" key="1">
    <citation type="submission" date="2022-11" db="EMBL/GenBank/DDBJ databases">
        <authorList>
            <person name="Scott C."/>
            <person name="Bruce N."/>
        </authorList>
    </citation>
    <scope>NUCLEOTIDE SEQUENCE</scope>
</reference>